<evidence type="ECO:0008006" key="3">
    <source>
        <dbReference type="Google" id="ProtNLM"/>
    </source>
</evidence>
<keyword evidence="2" id="KW-1185">Reference proteome</keyword>
<dbReference type="EMBL" id="OX597824">
    <property type="protein sequence ID" value="CAI9730528.1"/>
    <property type="molecule type" value="Genomic_DNA"/>
</dbReference>
<organism evidence="1 2">
    <name type="scientific">Octopus vulgaris</name>
    <name type="common">Common octopus</name>
    <dbReference type="NCBI Taxonomy" id="6645"/>
    <lineage>
        <taxon>Eukaryota</taxon>
        <taxon>Metazoa</taxon>
        <taxon>Spiralia</taxon>
        <taxon>Lophotrochozoa</taxon>
        <taxon>Mollusca</taxon>
        <taxon>Cephalopoda</taxon>
        <taxon>Coleoidea</taxon>
        <taxon>Octopodiformes</taxon>
        <taxon>Octopoda</taxon>
        <taxon>Incirrata</taxon>
        <taxon>Octopodidae</taxon>
        <taxon>Octopus</taxon>
    </lineage>
</organism>
<reference evidence="1" key="1">
    <citation type="submission" date="2023-08" db="EMBL/GenBank/DDBJ databases">
        <authorList>
            <person name="Alioto T."/>
            <person name="Alioto T."/>
            <person name="Gomez Garrido J."/>
        </authorList>
    </citation>
    <scope>NUCLEOTIDE SEQUENCE</scope>
</reference>
<evidence type="ECO:0000313" key="2">
    <source>
        <dbReference type="Proteomes" id="UP001162480"/>
    </source>
</evidence>
<sequence length="151" mass="17285">MVGRHVIQEFKDAAIQHLYENKGNRSVCDNRRGISLLSIAGKILARLVLDRIIKHVVNDIYPESQYGYRSDRGNIDMLFPPPPTGHGEYFVHLDYVSQFAIDVNILKDGKNTAADKLSRSSVNALLVCFYQFRINSTDHSLEYFTETMKDF</sequence>
<evidence type="ECO:0000313" key="1">
    <source>
        <dbReference type="EMBL" id="CAI9730528.1"/>
    </source>
</evidence>
<proteinExistence type="predicted"/>
<dbReference type="AlphaFoldDB" id="A0AA36BAK6"/>
<dbReference type="Proteomes" id="UP001162480">
    <property type="component" value="Chromosome 11"/>
</dbReference>
<gene>
    <name evidence="1" type="ORF">OCTVUL_1B011326</name>
</gene>
<protein>
    <recommendedName>
        <fullName evidence="3">Reverse transcriptase domain-containing protein</fullName>
    </recommendedName>
</protein>
<accession>A0AA36BAK6</accession>
<name>A0AA36BAK6_OCTVU</name>